<evidence type="ECO:0000256" key="1">
    <source>
        <dbReference type="SAM" id="Phobius"/>
    </source>
</evidence>
<keyword evidence="3" id="KW-1185">Reference proteome</keyword>
<feature type="transmembrane region" description="Helical" evidence="1">
    <location>
        <begin position="61"/>
        <end position="80"/>
    </location>
</feature>
<accession>A0A255H8Q4</accession>
<name>A0A255H8Q4_9ACTN</name>
<dbReference type="RefSeq" id="WP_094363071.1">
    <property type="nucleotide sequence ID" value="NZ_NMVQ01000006.1"/>
</dbReference>
<evidence type="ECO:0000313" key="3">
    <source>
        <dbReference type="Proteomes" id="UP000216311"/>
    </source>
</evidence>
<feature type="transmembrane region" description="Helical" evidence="1">
    <location>
        <begin position="6"/>
        <end position="25"/>
    </location>
</feature>
<proteinExistence type="predicted"/>
<sequence>MLTVTSLYYLLLILAVVALICYRQLTWRRTGFGQFRLPMILAGLGIAATAQGMLAVGTLPLLAWAGIGVELATGVAFGVVMGRLTAIRTRPDGVTESRGGAACGSA</sequence>
<protein>
    <submittedName>
        <fullName evidence="2">Uncharacterized protein</fullName>
    </submittedName>
</protein>
<keyword evidence="1" id="KW-0472">Membrane</keyword>
<dbReference type="AlphaFoldDB" id="A0A255H8Q4"/>
<gene>
    <name evidence="2" type="ORF">CGZ93_05045</name>
</gene>
<dbReference type="EMBL" id="NMVQ01000006">
    <property type="protein sequence ID" value="OYO23887.1"/>
    <property type="molecule type" value="Genomic_DNA"/>
</dbReference>
<feature type="transmembrane region" description="Helical" evidence="1">
    <location>
        <begin position="37"/>
        <end position="55"/>
    </location>
</feature>
<evidence type="ECO:0000313" key="2">
    <source>
        <dbReference type="EMBL" id="OYO23887.1"/>
    </source>
</evidence>
<keyword evidence="1" id="KW-1133">Transmembrane helix</keyword>
<comment type="caution">
    <text evidence="2">The sequence shown here is derived from an EMBL/GenBank/DDBJ whole genome shotgun (WGS) entry which is preliminary data.</text>
</comment>
<reference evidence="2 3" key="1">
    <citation type="submission" date="2017-07" db="EMBL/GenBank/DDBJ databases">
        <title>Draft whole genome sequences of clinical Proprionibacteriaceae strains.</title>
        <authorList>
            <person name="Bernier A.-M."/>
            <person name="Bernard K."/>
            <person name="Domingo M.-C."/>
        </authorList>
    </citation>
    <scope>NUCLEOTIDE SEQUENCE [LARGE SCALE GENOMIC DNA]</scope>
    <source>
        <strain evidence="2 3">NML 130396</strain>
    </source>
</reference>
<dbReference type="Proteomes" id="UP000216311">
    <property type="component" value="Unassembled WGS sequence"/>
</dbReference>
<organism evidence="2 3">
    <name type="scientific">Enemella dayhoffiae</name>
    <dbReference type="NCBI Taxonomy" id="2016507"/>
    <lineage>
        <taxon>Bacteria</taxon>
        <taxon>Bacillati</taxon>
        <taxon>Actinomycetota</taxon>
        <taxon>Actinomycetes</taxon>
        <taxon>Propionibacteriales</taxon>
        <taxon>Propionibacteriaceae</taxon>
        <taxon>Enemella</taxon>
    </lineage>
</organism>
<keyword evidence="1" id="KW-0812">Transmembrane</keyword>